<dbReference type="CDD" id="cd16454">
    <property type="entry name" value="RING-H2_PA-TM-RING"/>
    <property type="match status" value="1"/>
</dbReference>
<feature type="domain" description="RING-type" evidence="5">
    <location>
        <begin position="154"/>
        <end position="196"/>
    </location>
</feature>
<dbReference type="PANTHER" id="PTHR45931">
    <property type="entry name" value="SI:CH211-59O9.10"/>
    <property type="match status" value="1"/>
</dbReference>
<dbReference type="Pfam" id="PF13639">
    <property type="entry name" value="zf-RING_2"/>
    <property type="match status" value="1"/>
</dbReference>
<dbReference type="InterPro" id="IPR001841">
    <property type="entry name" value="Znf_RING"/>
</dbReference>
<keyword evidence="3" id="KW-0862">Zinc</keyword>
<sequence length="208" mass="21996">MAARRYRRNQLLRAQGIGADTQSLPGAAPKRTKRLLAKDQVMALPVVTLTEEDILSSKRLATAAHSPHCTPPAPPDPIPNRQSHAACTLLSAKPSPAITNAPDTIALPSPTLLATESSLHTSPAAMSPAPEQHAAIAASASVDAAAVPLHEENCAVCLEDFTAGDEVRRLPCRHFFHIACIDPWLSERSATCPLCNFDVSGFPSTSNA</sequence>
<dbReference type="SMART" id="SM00184">
    <property type="entry name" value="RING"/>
    <property type="match status" value="1"/>
</dbReference>
<dbReference type="AlphaFoldDB" id="A0A9W8BK25"/>
<dbReference type="PANTHER" id="PTHR45931:SF3">
    <property type="entry name" value="RING ZINC FINGER-CONTAINING PROTEIN"/>
    <property type="match status" value="1"/>
</dbReference>
<accession>A0A9W8BK25</accession>
<evidence type="ECO:0000313" key="6">
    <source>
        <dbReference type="EMBL" id="KAJ2004633.1"/>
    </source>
</evidence>
<protein>
    <recommendedName>
        <fullName evidence="5">RING-type domain-containing protein</fullName>
    </recommendedName>
</protein>
<keyword evidence="1" id="KW-0479">Metal-binding</keyword>
<proteinExistence type="predicted"/>
<reference evidence="6" key="1">
    <citation type="submission" date="2022-07" db="EMBL/GenBank/DDBJ databases">
        <title>Phylogenomic reconstructions and comparative analyses of Kickxellomycotina fungi.</title>
        <authorList>
            <person name="Reynolds N.K."/>
            <person name="Stajich J.E."/>
            <person name="Barry K."/>
            <person name="Grigoriev I.V."/>
            <person name="Crous P."/>
            <person name="Smith M.E."/>
        </authorList>
    </citation>
    <scope>NUCLEOTIDE SEQUENCE</scope>
    <source>
        <strain evidence="6">IMI 214461</strain>
    </source>
</reference>
<dbReference type="PROSITE" id="PS50089">
    <property type="entry name" value="ZF_RING_2"/>
    <property type="match status" value="1"/>
</dbReference>
<evidence type="ECO:0000256" key="4">
    <source>
        <dbReference type="PROSITE-ProRule" id="PRU00175"/>
    </source>
</evidence>
<evidence type="ECO:0000256" key="2">
    <source>
        <dbReference type="ARBA" id="ARBA00022771"/>
    </source>
</evidence>
<name>A0A9W8BK25_9FUNG</name>
<evidence type="ECO:0000259" key="5">
    <source>
        <dbReference type="PROSITE" id="PS50089"/>
    </source>
</evidence>
<keyword evidence="7" id="KW-1185">Reference proteome</keyword>
<dbReference type="SMART" id="SM00744">
    <property type="entry name" value="RINGv"/>
    <property type="match status" value="1"/>
</dbReference>
<dbReference type="GO" id="GO:0008270">
    <property type="term" value="F:zinc ion binding"/>
    <property type="evidence" value="ECO:0007669"/>
    <property type="project" value="UniProtKB-KW"/>
</dbReference>
<evidence type="ECO:0000256" key="1">
    <source>
        <dbReference type="ARBA" id="ARBA00022723"/>
    </source>
</evidence>
<dbReference type="GO" id="GO:0061630">
    <property type="term" value="F:ubiquitin protein ligase activity"/>
    <property type="evidence" value="ECO:0007669"/>
    <property type="project" value="TreeGrafter"/>
</dbReference>
<dbReference type="GO" id="GO:0005634">
    <property type="term" value="C:nucleus"/>
    <property type="evidence" value="ECO:0007669"/>
    <property type="project" value="TreeGrafter"/>
</dbReference>
<evidence type="ECO:0000256" key="3">
    <source>
        <dbReference type="ARBA" id="ARBA00022833"/>
    </source>
</evidence>
<dbReference type="Gene3D" id="3.30.40.10">
    <property type="entry name" value="Zinc/RING finger domain, C3HC4 (zinc finger)"/>
    <property type="match status" value="1"/>
</dbReference>
<dbReference type="InterPro" id="IPR013083">
    <property type="entry name" value="Znf_RING/FYVE/PHD"/>
</dbReference>
<dbReference type="InterPro" id="IPR011016">
    <property type="entry name" value="Znf_RING-CH"/>
</dbReference>
<comment type="caution">
    <text evidence="6">The sequence shown here is derived from an EMBL/GenBank/DDBJ whole genome shotgun (WGS) entry which is preliminary data.</text>
</comment>
<keyword evidence="2 4" id="KW-0863">Zinc-finger</keyword>
<dbReference type="OrthoDB" id="8062037at2759"/>
<dbReference type="EMBL" id="JANBQF010000143">
    <property type="protein sequence ID" value="KAJ2004633.1"/>
    <property type="molecule type" value="Genomic_DNA"/>
</dbReference>
<evidence type="ECO:0000313" key="7">
    <source>
        <dbReference type="Proteomes" id="UP001150907"/>
    </source>
</evidence>
<organism evidence="6 7">
    <name type="scientific">Coemansia thaxteri</name>
    <dbReference type="NCBI Taxonomy" id="2663907"/>
    <lineage>
        <taxon>Eukaryota</taxon>
        <taxon>Fungi</taxon>
        <taxon>Fungi incertae sedis</taxon>
        <taxon>Zoopagomycota</taxon>
        <taxon>Kickxellomycotina</taxon>
        <taxon>Kickxellomycetes</taxon>
        <taxon>Kickxellales</taxon>
        <taxon>Kickxellaceae</taxon>
        <taxon>Coemansia</taxon>
    </lineage>
</organism>
<dbReference type="SUPFAM" id="SSF57850">
    <property type="entry name" value="RING/U-box"/>
    <property type="match status" value="1"/>
</dbReference>
<dbReference type="Proteomes" id="UP001150907">
    <property type="component" value="Unassembled WGS sequence"/>
</dbReference>
<dbReference type="InterPro" id="IPR051834">
    <property type="entry name" value="RING_finger_E3_ligase"/>
</dbReference>
<gene>
    <name evidence="6" type="ORF">H4R26_002396</name>
</gene>
<dbReference type="GO" id="GO:0006511">
    <property type="term" value="P:ubiquitin-dependent protein catabolic process"/>
    <property type="evidence" value="ECO:0007669"/>
    <property type="project" value="TreeGrafter"/>
</dbReference>
<dbReference type="FunFam" id="3.30.40.10:FF:000388">
    <property type="entry name" value="Putative RING zinc finger domain superfamily protein"/>
    <property type="match status" value="1"/>
</dbReference>